<feature type="domain" description="C-type lectin" evidence="1">
    <location>
        <begin position="1"/>
        <end position="108"/>
    </location>
</feature>
<dbReference type="Proteomes" id="UP001497623">
    <property type="component" value="Unassembled WGS sequence"/>
</dbReference>
<name>A0AAV2S836_MEGNR</name>
<sequence length="108" mass="12267">TMGAPKSWHKAVDACKKNNLKLAEPQDPRNLAEFLVKHNYEHMWWIGGKSDGQNFKWISGMVINQTQPEWHDDKFNTNADSCVSLISLASTSKSPLNDKNCDIAMDYI</sequence>
<organism evidence="2 3">
    <name type="scientific">Meganyctiphanes norvegica</name>
    <name type="common">Northern krill</name>
    <name type="synonym">Thysanopoda norvegica</name>
    <dbReference type="NCBI Taxonomy" id="48144"/>
    <lineage>
        <taxon>Eukaryota</taxon>
        <taxon>Metazoa</taxon>
        <taxon>Ecdysozoa</taxon>
        <taxon>Arthropoda</taxon>
        <taxon>Crustacea</taxon>
        <taxon>Multicrustacea</taxon>
        <taxon>Malacostraca</taxon>
        <taxon>Eumalacostraca</taxon>
        <taxon>Eucarida</taxon>
        <taxon>Euphausiacea</taxon>
        <taxon>Euphausiidae</taxon>
        <taxon>Meganyctiphanes</taxon>
    </lineage>
</organism>
<dbReference type="Gene3D" id="3.10.100.10">
    <property type="entry name" value="Mannose-Binding Protein A, subunit A"/>
    <property type="match status" value="1"/>
</dbReference>
<feature type="non-terminal residue" evidence="2">
    <location>
        <position position="1"/>
    </location>
</feature>
<dbReference type="InterPro" id="IPR016187">
    <property type="entry name" value="CTDL_fold"/>
</dbReference>
<evidence type="ECO:0000313" key="2">
    <source>
        <dbReference type="EMBL" id="CAL4166361.1"/>
    </source>
</evidence>
<dbReference type="AlphaFoldDB" id="A0AAV2S836"/>
<dbReference type="EMBL" id="CAXKWB010048062">
    <property type="protein sequence ID" value="CAL4166361.1"/>
    <property type="molecule type" value="Genomic_DNA"/>
</dbReference>
<dbReference type="InterPro" id="IPR016186">
    <property type="entry name" value="C-type_lectin-like/link_sf"/>
</dbReference>
<evidence type="ECO:0000259" key="1">
    <source>
        <dbReference type="PROSITE" id="PS50041"/>
    </source>
</evidence>
<dbReference type="PROSITE" id="PS50041">
    <property type="entry name" value="C_TYPE_LECTIN_2"/>
    <property type="match status" value="1"/>
</dbReference>
<gene>
    <name evidence="2" type="ORF">MNOR_LOCUS33406</name>
</gene>
<protein>
    <recommendedName>
        <fullName evidence="1">C-type lectin domain-containing protein</fullName>
    </recommendedName>
</protein>
<evidence type="ECO:0000313" key="3">
    <source>
        <dbReference type="Proteomes" id="UP001497623"/>
    </source>
</evidence>
<keyword evidence="3" id="KW-1185">Reference proteome</keyword>
<reference evidence="2 3" key="1">
    <citation type="submission" date="2024-05" db="EMBL/GenBank/DDBJ databases">
        <authorList>
            <person name="Wallberg A."/>
        </authorList>
    </citation>
    <scope>NUCLEOTIDE SEQUENCE [LARGE SCALE GENOMIC DNA]</scope>
</reference>
<dbReference type="Pfam" id="PF00059">
    <property type="entry name" value="Lectin_C"/>
    <property type="match status" value="1"/>
</dbReference>
<dbReference type="InterPro" id="IPR001304">
    <property type="entry name" value="C-type_lectin-like"/>
</dbReference>
<accession>A0AAV2S836</accession>
<dbReference type="SUPFAM" id="SSF56436">
    <property type="entry name" value="C-type lectin-like"/>
    <property type="match status" value="1"/>
</dbReference>
<comment type="caution">
    <text evidence="2">The sequence shown here is derived from an EMBL/GenBank/DDBJ whole genome shotgun (WGS) entry which is preliminary data.</text>
</comment>
<feature type="non-terminal residue" evidence="2">
    <location>
        <position position="108"/>
    </location>
</feature>
<proteinExistence type="predicted"/>
<dbReference type="CDD" id="cd00037">
    <property type="entry name" value="CLECT"/>
    <property type="match status" value="1"/>
</dbReference>